<proteinExistence type="predicted"/>
<keyword evidence="2" id="KW-0119">Carbohydrate metabolism</keyword>
<feature type="transmembrane region" description="Helical" evidence="6">
    <location>
        <begin position="20"/>
        <end position="42"/>
    </location>
</feature>
<comment type="cofactor">
    <cofactor evidence="1">
        <name>Co(2+)</name>
        <dbReference type="ChEBI" id="CHEBI:48828"/>
    </cofactor>
</comment>
<keyword evidence="2" id="KW-0624">Polysaccharide degradation</keyword>
<keyword evidence="3" id="KW-0170">Cobalt</keyword>
<evidence type="ECO:0000313" key="9">
    <source>
        <dbReference type="Proteomes" id="UP001148312"/>
    </source>
</evidence>
<comment type="catalytic activity">
    <reaction evidence="5">
        <text>[(1-&gt;4)-N-acetyl-beta-D-glucosaminyl](n) + n H2O = chitosan + n acetate</text>
        <dbReference type="Rhea" id="RHEA:10464"/>
        <dbReference type="Rhea" id="RHEA-COMP:9593"/>
        <dbReference type="Rhea" id="RHEA-COMP:9597"/>
        <dbReference type="ChEBI" id="CHEBI:15377"/>
        <dbReference type="ChEBI" id="CHEBI:17029"/>
        <dbReference type="ChEBI" id="CHEBI:30089"/>
        <dbReference type="ChEBI" id="CHEBI:57704"/>
        <dbReference type="EC" id="3.5.1.41"/>
    </reaction>
    <physiologicalReaction direction="left-to-right" evidence="5">
        <dbReference type="Rhea" id="RHEA:10465"/>
    </physiologicalReaction>
</comment>
<dbReference type="EC" id="3.5.1.41" evidence="4"/>
<protein>
    <recommendedName>
        <fullName evidence="4">chitin deacetylase</fullName>
        <ecNumber evidence="4">3.5.1.41</ecNumber>
    </recommendedName>
</protein>
<keyword evidence="6" id="KW-0812">Transmembrane</keyword>
<keyword evidence="9" id="KW-1185">Reference proteome</keyword>
<dbReference type="RefSeq" id="XP_056791866.1">
    <property type="nucleotide sequence ID" value="XM_056931907.1"/>
</dbReference>
<evidence type="ECO:0000313" key="8">
    <source>
        <dbReference type="EMBL" id="KAJ5490737.1"/>
    </source>
</evidence>
<dbReference type="GO" id="GO:0006032">
    <property type="term" value="P:chitin catabolic process"/>
    <property type="evidence" value="ECO:0007669"/>
    <property type="project" value="UniProtKB-KW"/>
</dbReference>
<evidence type="ECO:0000256" key="1">
    <source>
        <dbReference type="ARBA" id="ARBA00001941"/>
    </source>
</evidence>
<dbReference type="InterPro" id="IPR002509">
    <property type="entry name" value="NODB_dom"/>
</dbReference>
<reference evidence="8" key="1">
    <citation type="submission" date="2022-12" db="EMBL/GenBank/DDBJ databases">
        <authorList>
            <person name="Petersen C."/>
        </authorList>
    </citation>
    <scope>NUCLEOTIDE SEQUENCE</scope>
    <source>
        <strain evidence="8">IBT 30728</strain>
    </source>
</reference>
<name>A0A9X0BZ27_9EURO</name>
<evidence type="ECO:0000256" key="5">
    <source>
        <dbReference type="ARBA" id="ARBA00048494"/>
    </source>
</evidence>
<dbReference type="EMBL" id="JAPWDQ010000003">
    <property type="protein sequence ID" value="KAJ5490737.1"/>
    <property type="molecule type" value="Genomic_DNA"/>
</dbReference>
<dbReference type="Proteomes" id="UP001148312">
    <property type="component" value="Unassembled WGS sequence"/>
</dbReference>
<dbReference type="PANTHER" id="PTHR10587">
    <property type="entry name" value="GLYCOSYL TRANSFERASE-RELATED"/>
    <property type="match status" value="1"/>
</dbReference>
<accession>A0A9X0BZ27</accession>
<sequence>MDLARLFNLFIDLLFELWPIFAAMFRYILYAYLVLGPLYLIYKPPRRLIACFRRRWPDVLFYHPIEQKVIALTIDDAPSAHTSKIHRLLQCHHATATFFVIGSQVDGHRDDLVDLVRGGNELANHAMHDERSRSLSYVVLAEQISSVEHMIRDIYRQAEQSDAPENWFFRPGSGFFSTRMRKLVSHMGYQLALGDVYPHDAQIRLASLNAKHILSQVKPGSIVVCHDRREWTLPMLSVVLPELRRRGYRVVTLSALLRERMYQ</sequence>
<dbReference type="GO" id="GO:0009272">
    <property type="term" value="P:fungal-type cell wall biogenesis"/>
    <property type="evidence" value="ECO:0007669"/>
    <property type="project" value="UniProtKB-ARBA"/>
</dbReference>
<comment type="caution">
    <text evidence="8">The sequence shown here is derived from an EMBL/GenBank/DDBJ whole genome shotgun (WGS) entry which is preliminary data.</text>
</comment>
<evidence type="ECO:0000259" key="7">
    <source>
        <dbReference type="PROSITE" id="PS51677"/>
    </source>
</evidence>
<evidence type="ECO:0000256" key="3">
    <source>
        <dbReference type="ARBA" id="ARBA00023285"/>
    </source>
</evidence>
<reference evidence="8" key="2">
    <citation type="journal article" date="2023" name="IMA Fungus">
        <title>Comparative genomic study of the Penicillium genus elucidates a diverse pangenome and 15 lateral gene transfer events.</title>
        <authorList>
            <person name="Petersen C."/>
            <person name="Sorensen T."/>
            <person name="Nielsen M.R."/>
            <person name="Sondergaard T.E."/>
            <person name="Sorensen J.L."/>
            <person name="Fitzpatrick D.A."/>
            <person name="Frisvad J.C."/>
            <person name="Nielsen K.L."/>
        </authorList>
    </citation>
    <scope>NUCLEOTIDE SEQUENCE</scope>
    <source>
        <strain evidence="8">IBT 30728</strain>
    </source>
</reference>
<evidence type="ECO:0000256" key="4">
    <source>
        <dbReference type="ARBA" id="ARBA00024056"/>
    </source>
</evidence>
<dbReference type="AlphaFoldDB" id="A0A9X0BZ27"/>
<dbReference type="Pfam" id="PF01522">
    <property type="entry name" value="Polysacc_deac_1"/>
    <property type="match status" value="1"/>
</dbReference>
<gene>
    <name evidence="8" type="ORF">N7539_002304</name>
</gene>
<keyword evidence="6" id="KW-0472">Membrane</keyword>
<feature type="domain" description="NodB homology" evidence="7">
    <location>
        <begin position="68"/>
        <end position="251"/>
    </location>
</feature>
<dbReference type="GO" id="GO:0005975">
    <property type="term" value="P:carbohydrate metabolic process"/>
    <property type="evidence" value="ECO:0007669"/>
    <property type="project" value="InterPro"/>
</dbReference>
<dbReference type="InterPro" id="IPR050248">
    <property type="entry name" value="Polysacc_deacetylase_ArnD"/>
</dbReference>
<organism evidence="8 9">
    <name type="scientific">Penicillium diatomitis</name>
    <dbReference type="NCBI Taxonomy" id="2819901"/>
    <lineage>
        <taxon>Eukaryota</taxon>
        <taxon>Fungi</taxon>
        <taxon>Dikarya</taxon>
        <taxon>Ascomycota</taxon>
        <taxon>Pezizomycotina</taxon>
        <taxon>Eurotiomycetes</taxon>
        <taxon>Eurotiomycetidae</taxon>
        <taxon>Eurotiales</taxon>
        <taxon>Aspergillaceae</taxon>
        <taxon>Penicillium</taxon>
    </lineage>
</organism>
<dbReference type="PANTHER" id="PTHR10587:SF137">
    <property type="entry name" value="4-DEOXY-4-FORMAMIDO-L-ARABINOSE-PHOSPHOUNDECAPRENOL DEFORMYLASE ARND-RELATED"/>
    <property type="match status" value="1"/>
</dbReference>
<keyword evidence="6" id="KW-1133">Transmembrane helix</keyword>
<dbReference type="InterPro" id="IPR011330">
    <property type="entry name" value="Glyco_hydro/deAcase_b/a-brl"/>
</dbReference>
<evidence type="ECO:0000256" key="6">
    <source>
        <dbReference type="SAM" id="Phobius"/>
    </source>
</evidence>
<dbReference type="GeneID" id="81622156"/>
<dbReference type="SUPFAM" id="SSF88713">
    <property type="entry name" value="Glycoside hydrolase/deacetylase"/>
    <property type="match status" value="1"/>
</dbReference>
<dbReference type="GO" id="GO:0004099">
    <property type="term" value="F:chitin deacetylase activity"/>
    <property type="evidence" value="ECO:0007669"/>
    <property type="project" value="UniProtKB-EC"/>
</dbReference>
<dbReference type="PROSITE" id="PS51677">
    <property type="entry name" value="NODB"/>
    <property type="match status" value="1"/>
</dbReference>
<dbReference type="Gene3D" id="3.20.20.370">
    <property type="entry name" value="Glycoside hydrolase/deacetylase"/>
    <property type="match status" value="1"/>
</dbReference>
<evidence type="ECO:0000256" key="2">
    <source>
        <dbReference type="ARBA" id="ARBA00023024"/>
    </source>
</evidence>
<keyword evidence="2" id="KW-0146">Chitin degradation</keyword>